<dbReference type="Gene3D" id="3.40.140.10">
    <property type="entry name" value="Cytidine Deaminase, domain 2"/>
    <property type="match status" value="1"/>
</dbReference>
<evidence type="ECO:0000313" key="8">
    <source>
        <dbReference type="EMBL" id="MXO89434.1"/>
    </source>
</evidence>
<comment type="caution">
    <text evidence="8">The sequence shown here is derived from an EMBL/GenBank/DDBJ whole genome shotgun (WGS) entry which is preliminary data.</text>
</comment>
<evidence type="ECO:0000259" key="7">
    <source>
        <dbReference type="PROSITE" id="PS50249"/>
    </source>
</evidence>
<dbReference type="OrthoDB" id="9802958at2"/>
<dbReference type="Proteomes" id="UP000442714">
    <property type="component" value="Unassembled WGS sequence"/>
</dbReference>
<dbReference type="GO" id="GO:0008235">
    <property type="term" value="F:metalloexopeptidase activity"/>
    <property type="evidence" value="ECO:0007669"/>
    <property type="project" value="TreeGrafter"/>
</dbReference>
<feature type="domain" description="MPN" evidence="7">
    <location>
        <begin position="3"/>
        <end position="131"/>
    </location>
</feature>
<dbReference type="SUPFAM" id="SSF102712">
    <property type="entry name" value="JAB1/MPN domain"/>
    <property type="match status" value="1"/>
</dbReference>
<dbReference type="SMART" id="SM00232">
    <property type="entry name" value="JAB_MPN"/>
    <property type="match status" value="1"/>
</dbReference>
<dbReference type="InterPro" id="IPR000555">
    <property type="entry name" value="JAMM/MPN+_dom"/>
</dbReference>
<keyword evidence="5" id="KW-0482">Metalloprotease</keyword>
<evidence type="ECO:0000256" key="6">
    <source>
        <dbReference type="SAM" id="MobiDB-lite"/>
    </source>
</evidence>
<dbReference type="PANTHER" id="PTHR34858:SF1">
    <property type="entry name" value="CYSO-CYSTEINE PEPTIDASE"/>
    <property type="match status" value="1"/>
</dbReference>
<reference evidence="8 9" key="1">
    <citation type="submission" date="2019-12" db="EMBL/GenBank/DDBJ databases">
        <title>Genomic-based taxomic classification of the family Erythrobacteraceae.</title>
        <authorList>
            <person name="Xu L."/>
        </authorList>
    </citation>
    <scope>NUCLEOTIDE SEQUENCE [LARGE SCALE GENOMIC DNA]</scope>
    <source>
        <strain evidence="8 9">KCTC 52763</strain>
    </source>
</reference>
<sequence length="131" mass="14197">MTMKIKADLVETLGIEASNAQPNECCGILFGENETITHIQPTQNVHPAPATHFEIEPAALIAAHKAEREGGPKIVGYYHSHPKGPPEPSRTDQASAAGDGKIWAIIGRGEIRFWLDQPDGFKPLSYSVTDP</sequence>
<dbReference type="PANTHER" id="PTHR34858">
    <property type="entry name" value="CYSO-CYSTEINE PEPTIDASE"/>
    <property type="match status" value="1"/>
</dbReference>
<evidence type="ECO:0000256" key="3">
    <source>
        <dbReference type="ARBA" id="ARBA00022801"/>
    </source>
</evidence>
<keyword evidence="2" id="KW-0479">Metal-binding</keyword>
<keyword evidence="9" id="KW-1185">Reference proteome</keyword>
<dbReference type="InterPro" id="IPR037518">
    <property type="entry name" value="MPN"/>
</dbReference>
<dbReference type="EMBL" id="WTYX01000001">
    <property type="protein sequence ID" value="MXO89434.1"/>
    <property type="molecule type" value="Genomic_DNA"/>
</dbReference>
<proteinExistence type="predicted"/>
<feature type="region of interest" description="Disordered" evidence="6">
    <location>
        <begin position="72"/>
        <end position="96"/>
    </location>
</feature>
<evidence type="ECO:0000256" key="4">
    <source>
        <dbReference type="ARBA" id="ARBA00022833"/>
    </source>
</evidence>
<name>A0A844ZPF3_9SPHN</name>
<evidence type="ECO:0000256" key="1">
    <source>
        <dbReference type="ARBA" id="ARBA00022670"/>
    </source>
</evidence>
<dbReference type="GO" id="GO:0008270">
    <property type="term" value="F:zinc ion binding"/>
    <property type="evidence" value="ECO:0007669"/>
    <property type="project" value="TreeGrafter"/>
</dbReference>
<evidence type="ECO:0000256" key="5">
    <source>
        <dbReference type="ARBA" id="ARBA00023049"/>
    </source>
</evidence>
<dbReference type="CDD" id="cd08070">
    <property type="entry name" value="MPN_like"/>
    <property type="match status" value="1"/>
</dbReference>
<accession>A0A844ZPF3</accession>
<dbReference type="InterPro" id="IPR028090">
    <property type="entry name" value="JAB_dom_prok"/>
</dbReference>
<protein>
    <submittedName>
        <fullName evidence="8">Peptidase</fullName>
    </submittedName>
</protein>
<dbReference type="PROSITE" id="PS50249">
    <property type="entry name" value="MPN"/>
    <property type="match status" value="1"/>
</dbReference>
<organism evidence="8 9">
    <name type="scientific">Pontixanthobacter aquaemixtae</name>
    <dbReference type="NCBI Taxonomy" id="1958940"/>
    <lineage>
        <taxon>Bacteria</taxon>
        <taxon>Pseudomonadati</taxon>
        <taxon>Pseudomonadota</taxon>
        <taxon>Alphaproteobacteria</taxon>
        <taxon>Sphingomonadales</taxon>
        <taxon>Erythrobacteraceae</taxon>
        <taxon>Pontixanthobacter</taxon>
    </lineage>
</organism>
<dbReference type="AlphaFoldDB" id="A0A844ZPF3"/>
<keyword evidence="1" id="KW-0645">Protease</keyword>
<dbReference type="InterPro" id="IPR051929">
    <property type="entry name" value="VirAsm_ModProt"/>
</dbReference>
<keyword evidence="4" id="KW-0862">Zinc</keyword>
<evidence type="ECO:0000256" key="2">
    <source>
        <dbReference type="ARBA" id="ARBA00022723"/>
    </source>
</evidence>
<dbReference type="Pfam" id="PF14464">
    <property type="entry name" value="Prok-JAB"/>
    <property type="match status" value="1"/>
</dbReference>
<evidence type="ECO:0000313" key="9">
    <source>
        <dbReference type="Proteomes" id="UP000442714"/>
    </source>
</evidence>
<keyword evidence="3" id="KW-0378">Hydrolase</keyword>
<gene>
    <name evidence="8" type="ORF">GRI41_01225</name>
</gene>
<dbReference type="GO" id="GO:0006508">
    <property type="term" value="P:proteolysis"/>
    <property type="evidence" value="ECO:0007669"/>
    <property type="project" value="UniProtKB-KW"/>
</dbReference>